<dbReference type="OrthoDB" id="1933281at2759"/>
<dbReference type="SUPFAM" id="SSF57850">
    <property type="entry name" value="RING/U-box"/>
    <property type="match status" value="1"/>
</dbReference>
<dbReference type="InterPro" id="IPR013083">
    <property type="entry name" value="Znf_RING/FYVE/PHD"/>
</dbReference>
<evidence type="ECO:0000313" key="12">
    <source>
        <dbReference type="EMBL" id="VVT57296.1"/>
    </source>
</evidence>
<evidence type="ECO:0000256" key="8">
    <source>
        <dbReference type="ARBA" id="ARBA00080744"/>
    </source>
</evidence>
<dbReference type="RefSeq" id="XP_031856257.1">
    <property type="nucleotide sequence ID" value="XM_032000366.1"/>
</dbReference>
<evidence type="ECO:0000256" key="1">
    <source>
        <dbReference type="ARBA" id="ARBA00004496"/>
    </source>
</evidence>
<gene>
    <name evidence="12" type="ORF">SAPINGB_P005652</name>
</gene>
<keyword evidence="3" id="KW-0479">Metal-binding</keyword>
<dbReference type="GO" id="GO:0005737">
    <property type="term" value="C:cytoplasm"/>
    <property type="evidence" value="ECO:0007669"/>
    <property type="project" value="UniProtKB-SubCell"/>
</dbReference>
<keyword evidence="5" id="KW-0862">Zinc</keyword>
<dbReference type="Gene3D" id="3.30.40.10">
    <property type="entry name" value="Zinc/RING finger domain, C3HC4 (zinc finger)"/>
    <property type="match status" value="1"/>
</dbReference>
<evidence type="ECO:0000256" key="3">
    <source>
        <dbReference type="ARBA" id="ARBA00022723"/>
    </source>
</evidence>
<name>A0A5E8C7T4_9ASCO</name>
<feature type="zinc finger region" description="RING-Gid-type" evidence="9">
    <location>
        <begin position="305"/>
        <end position="349"/>
    </location>
</feature>
<dbReference type="InterPro" id="IPR024964">
    <property type="entry name" value="CTLH/CRA"/>
</dbReference>
<keyword evidence="4 9" id="KW-0863">Zinc-finger</keyword>
<feature type="domain" description="CTLH" evidence="10">
    <location>
        <begin position="141"/>
        <end position="198"/>
    </location>
</feature>
<dbReference type="PROSITE" id="PS51867">
    <property type="entry name" value="ZF_RING_GID"/>
    <property type="match status" value="1"/>
</dbReference>
<dbReference type="CDD" id="cd16652">
    <property type="entry name" value="dRING_Rmd5p-like"/>
    <property type="match status" value="1"/>
</dbReference>
<protein>
    <recommendedName>
        <fullName evidence="8">GID complex catalytic subunit 2</fullName>
    </recommendedName>
    <alternativeName>
        <fullName evidence="7">Glucose-induced degradation protein 2</fullName>
    </alternativeName>
</protein>
<dbReference type="SMART" id="SM00668">
    <property type="entry name" value="CTLH"/>
    <property type="match status" value="1"/>
</dbReference>
<dbReference type="GO" id="GO:0061630">
    <property type="term" value="F:ubiquitin protein ligase activity"/>
    <property type="evidence" value="ECO:0007669"/>
    <property type="project" value="InterPro"/>
</dbReference>
<dbReference type="InterPro" id="IPR006594">
    <property type="entry name" value="LisH"/>
</dbReference>
<dbReference type="EMBL" id="CABVLU010000004">
    <property type="protein sequence ID" value="VVT57296.1"/>
    <property type="molecule type" value="Genomic_DNA"/>
</dbReference>
<evidence type="ECO:0000256" key="4">
    <source>
        <dbReference type="ARBA" id="ARBA00022771"/>
    </source>
</evidence>
<organism evidence="12 13">
    <name type="scientific">Magnusiomyces paraingens</name>
    <dbReference type="NCBI Taxonomy" id="2606893"/>
    <lineage>
        <taxon>Eukaryota</taxon>
        <taxon>Fungi</taxon>
        <taxon>Dikarya</taxon>
        <taxon>Ascomycota</taxon>
        <taxon>Saccharomycotina</taxon>
        <taxon>Dipodascomycetes</taxon>
        <taxon>Dipodascales</taxon>
        <taxon>Dipodascaceae</taxon>
        <taxon>Magnusiomyces</taxon>
    </lineage>
</organism>
<dbReference type="AlphaFoldDB" id="A0A5E8C7T4"/>
<dbReference type="PANTHER" id="PTHR12170:SF3">
    <property type="entry name" value="GH10162P"/>
    <property type="match status" value="1"/>
</dbReference>
<keyword evidence="2" id="KW-0963">Cytoplasm</keyword>
<keyword evidence="13" id="KW-1185">Reference proteome</keyword>
<dbReference type="Pfam" id="PF13445">
    <property type="entry name" value="zf-RING_UBOX"/>
    <property type="match status" value="1"/>
</dbReference>
<evidence type="ECO:0000256" key="9">
    <source>
        <dbReference type="PROSITE-ProRule" id="PRU01215"/>
    </source>
</evidence>
<dbReference type="InterPro" id="IPR006595">
    <property type="entry name" value="CTLH_C"/>
</dbReference>
<evidence type="ECO:0000259" key="10">
    <source>
        <dbReference type="PROSITE" id="PS50897"/>
    </source>
</evidence>
<sequence length="363" mass="41301">MEQIIKEFNKLSHSNGFEKCIFHVDKFISVLEQTRSKIISDPDNANIYLETLKKEVEVLSSKVKSAEKEIYLSISKFGKCLDKVFKLDLSSAYNPKLFPIQHKEELDKAILMHLARSGYFEVAYDFRDEAHVTLSSDLLDQFSVMYSIVKSIQNQDLTLAIGWAIAKRRQLLDHGSNMEFILHKVEFIRILQEENNDLKALAYAQTNMSYFGERSGYTSPYRKLFEVPSYDKLSWLFAAEFCSLMGLSPESPIYLAVLAGTMALPVLAKMGAVMKSQKAEWTSANELPTEIELPSSLIFHQIFVCPVSKEQTTDLNPPKLLPCGHIIADQSLSSMKKDTVTGKMKCPYCPFTSTCDESRRVYF</sequence>
<dbReference type="InterPro" id="IPR045098">
    <property type="entry name" value="Fyv10_fam"/>
</dbReference>
<evidence type="ECO:0000256" key="6">
    <source>
        <dbReference type="ARBA" id="ARBA00061136"/>
    </source>
</evidence>
<dbReference type="InterPro" id="IPR037683">
    <property type="entry name" value="Rmd5_dRing"/>
</dbReference>
<evidence type="ECO:0000256" key="7">
    <source>
        <dbReference type="ARBA" id="ARBA00075398"/>
    </source>
</evidence>
<dbReference type="Pfam" id="PF10607">
    <property type="entry name" value="CTLH"/>
    <property type="match status" value="1"/>
</dbReference>
<dbReference type="Proteomes" id="UP000398389">
    <property type="component" value="Unassembled WGS sequence"/>
</dbReference>
<evidence type="ECO:0000259" key="11">
    <source>
        <dbReference type="PROSITE" id="PS51867"/>
    </source>
</evidence>
<dbReference type="PROSITE" id="PS50897">
    <property type="entry name" value="CTLH"/>
    <property type="match status" value="1"/>
</dbReference>
<dbReference type="GO" id="GO:0008270">
    <property type="term" value="F:zinc ion binding"/>
    <property type="evidence" value="ECO:0007669"/>
    <property type="project" value="UniProtKB-KW"/>
</dbReference>
<proteinExistence type="inferred from homology"/>
<dbReference type="GO" id="GO:0005634">
    <property type="term" value="C:nucleus"/>
    <property type="evidence" value="ECO:0007669"/>
    <property type="project" value="TreeGrafter"/>
</dbReference>
<comment type="subcellular location">
    <subcellularLocation>
        <location evidence="1">Cytoplasm</location>
    </subcellularLocation>
</comment>
<reference evidence="12 13" key="1">
    <citation type="submission" date="2019-09" db="EMBL/GenBank/DDBJ databases">
        <authorList>
            <person name="Brejova B."/>
        </authorList>
    </citation>
    <scope>NUCLEOTIDE SEQUENCE [LARGE SCALE GENOMIC DNA]</scope>
</reference>
<evidence type="ECO:0000256" key="2">
    <source>
        <dbReference type="ARBA" id="ARBA00022490"/>
    </source>
</evidence>
<dbReference type="FunFam" id="3.30.40.10:FF:000143">
    <property type="entry name" value="Regulator of gluconeogenesis Rmd5"/>
    <property type="match status" value="1"/>
</dbReference>
<comment type="similarity">
    <text evidence="6">Belongs to the RMD5/GID2 family.</text>
</comment>
<evidence type="ECO:0000313" key="13">
    <source>
        <dbReference type="Proteomes" id="UP000398389"/>
    </source>
</evidence>
<dbReference type="InterPro" id="IPR027370">
    <property type="entry name" value="Znf-RING_euk"/>
</dbReference>
<dbReference type="InterPro" id="IPR044063">
    <property type="entry name" value="ZF_RING_GID"/>
</dbReference>
<dbReference type="PANTHER" id="PTHR12170">
    <property type="entry name" value="MACROPHAGE ERYTHROBLAST ATTACHER-RELATED"/>
    <property type="match status" value="1"/>
</dbReference>
<feature type="domain" description="RING-Gid-type" evidence="11">
    <location>
        <begin position="305"/>
        <end position="349"/>
    </location>
</feature>
<dbReference type="GO" id="GO:0034657">
    <property type="term" value="C:GID complex"/>
    <property type="evidence" value="ECO:0007669"/>
    <property type="project" value="TreeGrafter"/>
</dbReference>
<dbReference type="GeneID" id="43584466"/>
<accession>A0A5E8C7T4</accession>
<evidence type="ECO:0000256" key="5">
    <source>
        <dbReference type="ARBA" id="ARBA00022833"/>
    </source>
</evidence>
<dbReference type="GO" id="GO:0043161">
    <property type="term" value="P:proteasome-mediated ubiquitin-dependent protein catabolic process"/>
    <property type="evidence" value="ECO:0007669"/>
    <property type="project" value="InterPro"/>
</dbReference>
<dbReference type="PROSITE" id="PS50896">
    <property type="entry name" value="LISH"/>
    <property type="match status" value="1"/>
</dbReference>